<dbReference type="InterPro" id="IPR005764">
    <property type="entry name" value="Ade_phspho_trans"/>
</dbReference>
<dbReference type="Pfam" id="PF00156">
    <property type="entry name" value="Pribosyltran"/>
    <property type="match status" value="1"/>
</dbReference>
<dbReference type="AlphaFoldDB" id="A0A6J4J5V7"/>
<proteinExistence type="inferred from homology"/>
<evidence type="ECO:0000256" key="3">
    <source>
        <dbReference type="ARBA" id="ARBA00004496"/>
    </source>
</evidence>
<keyword evidence="9 13" id="KW-0808">Transferase</keyword>
<comment type="similarity">
    <text evidence="5">Belongs to the purine/pyrimidine phosphoribosyltransferase family.</text>
</comment>
<dbReference type="GO" id="GO:0006168">
    <property type="term" value="P:adenine salvage"/>
    <property type="evidence" value="ECO:0007669"/>
    <property type="project" value="InterPro"/>
</dbReference>
<dbReference type="InterPro" id="IPR000836">
    <property type="entry name" value="PRTase_dom"/>
</dbReference>
<dbReference type="CDD" id="cd06223">
    <property type="entry name" value="PRTases_typeI"/>
    <property type="match status" value="1"/>
</dbReference>
<keyword evidence="8 13" id="KW-0328">Glycosyltransferase</keyword>
<keyword evidence="10" id="KW-0660">Purine salvage</keyword>
<feature type="domain" description="Phosphoribosyltransferase" evidence="12">
    <location>
        <begin position="62"/>
        <end position="184"/>
    </location>
</feature>
<protein>
    <recommendedName>
        <fullName evidence="6">adenine phosphoribosyltransferase</fullName>
        <ecNumber evidence="6">2.4.2.7</ecNumber>
    </recommendedName>
</protein>
<accession>A0A6J4J5V7</accession>
<dbReference type="NCBIfam" id="NF002636">
    <property type="entry name" value="PRK02304.1-5"/>
    <property type="match status" value="1"/>
</dbReference>
<evidence type="ECO:0000256" key="11">
    <source>
        <dbReference type="SAM" id="MobiDB-lite"/>
    </source>
</evidence>
<dbReference type="GO" id="GO:0044209">
    <property type="term" value="P:AMP salvage"/>
    <property type="evidence" value="ECO:0007669"/>
    <property type="project" value="UniProtKB-UniPathway"/>
</dbReference>
<keyword evidence="7" id="KW-0963">Cytoplasm</keyword>
<evidence type="ECO:0000256" key="5">
    <source>
        <dbReference type="ARBA" id="ARBA00008391"/>
    </source>
</evidence>
<evidence type="ECO:0000256" key="8">
    <source>
        <dbReference type="ARBA" id="ARBA00022676"/>
    </source>
</evidence>
<dbReference type="FunFam" id="3.40.50.2020:FF:000021">
    <property type="entry name" value="Adenine phosphoribosyltransferase"/>
    <property type="match status" value="1"/>
</dbReference>
<comment type="function">
    <text evidence="2">Catalyzes a salvage reaction resulting in the formation of AMP, that is energically less costly than de novo synthesis.</text>
</comment>
<dbReference type="UniPathway" id="UPA00588">
    <property type="reaction ID" value="UER00646"/>
</dbReference>
<dbReference type="EC" id="2.4.2.7" evidence="6"/>
<gene>
    <name evidence="13" type="ORF">AVDCRST_MAG54-3008</name>
</gene>
<dbReference type="GO" id="GO:0002055">
    <property type="term" value="F:adenine binding"/>
    <property type="evidence" value="ECO:0007669"/>
    <property type="project" value="TreeGrafter"/>
</dbReference>
<dbReference type="Gene3D" id="3.40.50.2020">
    <property type="match status" value="1"/>
</dbReference>
<dbReference type="PANTHER" id="PTHR32315:SF3">
    <property type="entry name" value="ADENINE PHOSPHORIBOSYLTRANSFERASE"/>
    <property type="match status" value="1"/>
</dbReference>
<dbReference type="PANTHER" id="PTHR32315">
    <property type="entry name" value="ADENINE PHOSPHORIBOSYLTRANSFERASE"/>
    <property type="match status" value="1"/>
</dbReference>
<name>A0A6J4J5V7_9PSEU</name>
<dbReference type="GO" id="GO:0003999">
    <property type="term" value="F:adenine phosphoribosyltransferase activity"/>
    <property type="evidence" value="ECO:0007669"/>
    <property type="project" value="UniProtKB-EC"/>
</dbReference>
<evidence type="ECO:0000256" key="1">
    <source>
        <dbReference type="ARBA" id="ARBA00000868"/>
    </source>
</evidence>
<evidence type="ECO:0000256" key="7">
    <source>
        <dbReference type="ARBA" id="ARBA00022490"/>
    </source>
</evidence>
<evidence type="ECO:0000256" key="6">
    <source>
        <dbReference type="ARBA" id="ARBA00011893"/>
    </source>
</evidence>
<feature type="non-terminal residue" evidence="13">
    <location>
        <position position="1"/>
    </location>
</feature>
<dbReference type="NCBIfam" id="NF002634">
    <property type="entry name" value="PRK02304.1-3"/>
    <property type="match status" value="1"/>
</dbReference>
<evidence type="ECO:0000313" key="13">
    <source>
        <dbReference type="EMBL" id="CAA9271225.1"/>
    </source>
</evidence>
<dbReference type="InterPro" id="IPR029057">
    <property type="entry name" value="PRTase-like"/>
</dbReference>
<dbReference type="SUPFAM" id="SSF53271">
    <property type="entry name" value="PRTase-like"/>
    <property type="match status" value="1"/>
</dbReference>
<dbReference type="GO" id="GO:0005737">
    <property type="term" value="C:cytoplasm"/>
    <property type="evidence" value="ECO:0007669"/>
    <property type="project" value="UniProtKB-SubCell"/>
</dbReference>
<dbReference type="InterPro" id="IPR050054">
    <property type="entry name" value="UPRTase/APRTase"/>
</dbReference>
<dbReference type="EMBL" id="CADCTH010000378">
    <property type="protein sequence ID" value="CAA9271225.1"/>
    <property type="molecule type" value="Genomic_DNA"/>
</dbReference>
<evidence type="ECO:0000256" key="10">
    <source>
        <dbReference type="ARBA" id="ARBA00022726"/>
    </source>
</evidence>
<evidence type="ECO:0000259" key="12">
    <source>
        <dbReference type="Pfam" id="PF00156"/>
    </source>
</evidence>
<dbReference type="GO" id="GO:0016208">
    <property type="term" value="F:AMP binding"/>
    <property type="evidence" value="ECO:0007669"/>
    <property type="project" value="TreeGrafter"/>
</dbReference>
<comment type="subcellular location">
    <subcellularLocation>
        <location evidence="3">Cytoplasm</location>
    </subcellularLocation>
</comment>
<comment type="pathway">
    <text evidence="4">Purine metabolism; AMP biosynthesis via salvage pathway; AMP from adenine: step 1/1.</text>
</comment>
<evidence type="ECO:0000256" key="4">
    <source>
        <dbReference type="ARBA" id="ARBA00004659"/>
    </source>
</evidence>
<organism evidence="13">
    <name type="scientific">uncultured Actinomycetospora sp</name>
    <dbReference type="NCBI Taxonomy" id="1135996"/>
    <lineage>
        <taxon>Bacteria</taxon>
        <taxon>Bacillati</taxon>
        <taxon>Actinomycetota</taxon>
        <taxon>Actinomycetes</taxon>
        <taxon>Pseudonocardiales</taxon>
        <taxon>Pseudonocardiaceae</taxon>
        <taxon>Actinomycetospora</taxon>
        <taxon>environmental samples</taxon>
    </lineage>
</organism>
<dbReference type="HAMAP" id="MF_00004">
    <property type="entry name" value="Aden_phosphoribosyltr"/>
    <property type="match status" value="1"/>
</dbReference>
<comment type="catalytic activity">
    <reaction evidence="1">
        <text>AMP + diphosphate = 5-phospho-alpha-D-ribose 1-diphosphate + adenine</text>
        <dbReference type="Rhea" id="RHEA:16609"/>
        <dbReference type="ChEBI" id="CHEBI:16708"/>
        <dbReference type="ChEBI" id="CHEBI:33019"/>
        <dbReference type="ChEBI" id="CHEBI:58017"/>
        <dbReference type="ChEBI" id="CHEBI:456215"/>
        <dbReference type="EC" id="2.4.2.7"/>
    </reaction>
</comment>
<evidence type="ECO:0000256" key="2">
    <source>
        <dbReference type="ARBA" id="ARBA00003968"/>
    </source>
</evidence>
<dbReference type="GO" id="GO:0006166">
    <property type="term" value="P:purine ribonucleoside salvage"/>
    <property type="evidence" value="ECO:0007669"/>
    <property type="project" value="UniProtKB-KW"/>
</dbReference>
<sequence length="205" mass="20603">RPVHRAAPRRAPLGQGRPAVGQAAPVSAATTADDLDVVAGLLREVPDFPTPGIRFWDLTALLADGAGLAATTRLLGAPARDGGVDVVVGIEARGFLLGAAVAQSLGVGVVAVRKEGKLPAVAARQSYELEYGSAVLELPHDVLRPGARALLVDDVLATGGTAAAACALVEGAGATVAAFSVVLELPALGGRARLGDHTVHALLAR</sequence>
<evidence type="ECO:0000256" key="9">
    <source>
        <dbReference type="ARBA" id="ARBA00022679"/>
    </source>
</evidence>
<reference evidence="13" key="1">
    <citation type="submission" date="2020-02" db="EMBL/GenBank/DDBJ databases">
        <authorList>
            <person name="Meier V. D."/>
        </authorList>
    </citation>
    <scope>NUCLEOTIDE SEQUENCE</scope>
    <source>
        <strain evidence="13">AVDCRST_MAG54</strain>
    </source>
</reference>
<feature type="region of interest" description="Disordered" evidence="11">
    <location>
        <begin position="1"/>
        <end position="25"/>
    </location>
</feature>